<evidence type="ECO:0000313" key="4">
    <source>
        <dbReference type="Proteomes" id="UP001320972"/>
    </source>
</evidence>
<reference evidence="2 4" key="1">
    <citation type="submission" date="2022-09" db="EMBL/GenBank/DDBJ databases">
        <title>Enrichment on poylsaccharides allowed isolation of novel metabolic and taxonomic groups of Haloarchaea.</title>
        <authorList>
            <person name="Sorokin D.Y."/>
            <person name="Elcheninov A.G."/>
            <person name="Khizhniak T.V."/>
            <person name="Kolganova T.V."/>
            <person name="Kublanov I.V."/>
        </authorList>
    </citation>
    <scope>NUCLEOTIDE SEQUENCE</scope>
    <source>
        <strain evidence="3 4">AArc-m2/3/4</strain>
        <strain evidence="2">AArc-xg1-1</strain>
    </source>
</reference>
<dbReference type="EMBL" id="JAOPKB010000005">
    <property type="protein sequence ID" value="MCU4973319.1"/>
    <property type="molecule type" value="Genomic_DNA"/>
</dbReference>
<comment type="caution">
    <text evidence="2">The sequence shown here is derived from an EMBL/GenBank/DDBJ whole genome shotgun (WGS) entry which is preliminary data.</text>
</comment>
<evidence type="ECO:0000313" key="3">
    <source>
        <dbReference type="EMBL" id="MCU4973319.1"/>
    </source>
</evidence>
<evidence type="ECO:0000256" key="1">
    <source>
        <dbReference type="SAM" id="Phobius"/>
    </source>
</evidence>
<evidence type="ECO:0000313" key="5">
    <source>
        <dbReference type="Proteomes" id="UP001321018"/>
    </source>
</evidence>
<accession>A0AAP2YYN8</accession>
<gene>
    <name evidence="3" type="ORF">OB955_11260</name>
    <name evidence="2" type="ORF">OB960_08635</name>
</gene>
<keyword evidence="1" id="KW-0472">Membrane</keyword>
<organism evidence="2 5">
    <name type="scientific">Natronoglomus mannanivorans</name>
    <dbReference type="NCBI Taxonomy" id="2979990"/>
    <lineage>
        <taxon>Archaea</taxon>
        <taxon>Methanobacteriati</taxon>
        <taxon>Methanobacteriota</taxon>
        <taxon>Stenosarchaea group</taxon>
        <taxon>Halobacteria</taxon>
        <taxon>Halobacteriales</taxon>
        <taxon>Natrialbaceae</taxon>
        <taxon>Natronoglomus</taxon>
    </lineage>
</organism>
<dbReference type="Proteomes" id="UP001321018">
    <property type="component" value="Unassembled WGS sequence"/>
</dbReference>
<keyword evidence="4" id="KW-1185">Reference proteome</keyword>
<feature type="transmembrane region" description="Helical" evidence="1">
    <location>
        <begin position="51"/>
        <end position="73"/>
    </location>
</feature>
<keyword evidence="1" id="KW-0812">Transmembrane</keyword>
<evidence type="ECO:0000313" key="2">
    <source>
        <dbReference type="EMBL" id="MCU4741468.1"/>
    </source>
</evidence>
<dbReference type="EMBL" id="JAOPKA010000004">
    <property type="protein sequence ID" value="MCU4741468.1"/>
    <property type="molecule type" value="Genomic_DNA"/>
</dbReference>
<dbReference type="Proteomes" id="UP001320972">
    <property type="component" value="Unassembled WGS sequence"/>
</dbReference>
<dbReference type="AlphaFoldDB" id="A0AAP2YYN8"/>
<keyword evidence="1" id="KW-1133">Transmembrane helix</keyword>
<dbReference type="RefSeq" id="WP_338003305.1">
    <property type="nucleotide sequence ID" value="NZ_JAOPKA010000004.1"/>
</dbReference>
<name>A0AAP2YYN8_9EURY</name>
<proteinExistence type="predicted"/>
<protein>
    <submittedName>
        <fullName evidence="2">Uncharacterized protein</fullName>
    </submittedName>
</protein>
<feature type="transmembrane region" description="Helical" evidence="1">
    <location>
        <begin position="12"/>
        <end position="39"/>
    </location>
</feature>
<sequence>MFGVQTPTKTHLYYIVGYGLRLYITCLTVAGVYSLLWVLELAGYLNETTIAAIWLAIAAMGTVFLVLLIPLFYSSRSDRR</sequence>